<reference evidence="2" key="1">
    <citation type="journal article" date="2012" name="J. Bacteriol.">
        <title>Genome sequences of type strains of seven species of the marine bacterium Pseudoalteromonas.</title>
        <authorList>
            <person name="Xie B.B."/>
            <person name="Shu Y.L."/>
            <person name="Qin Q.L."/>
            <person name="Rong J.C."/>
            <person name="Zhang X.Y."/>
            <person name="Chen X.L."/>
            <person name="Shi M."/>
            <person name="He H.L."/>
            <person name="Zhou B.C."/>
            <person name="Zhang Y.Z."/>
        </authorList>
    </citation>
    <scope>NUCLEOTIDE SEQUENCE</scope>
    <source>
        <strain evidence="2">DSM 8771</strain>
    </source>
</reference>
<organism evidence="2 3">
    <name type="scientific">Pseudoalteromonas citrea</name>
    <dbReference type="NCBI Taxonomy" id="43655"/>
    <lineage>
        <taxon>Bacteria</taxon>
        <taxon>Pseudomonadati</taxon>
        <taxon>Pseudomonadota</taxon>
        <taxon>Gammaproteobacteria</taxon>
        <taxon>Alteromonadales</taxon>
        <taxon>Pseudoalteromonadaceae</taxon>
        <taxon>Pseudoalteromonas</taxon>
    </lineage>
</organism>
<dbReference type="RefSeq" id="WP_010367406.1">
    <property type="nucleotide sequence ID" value="NZ_AHBZ03000027.1"/>
</dbReference>
<dbReference type="AlphaFoldDB" id="A0AAD4FPW6"/>
<comment type="caution">
    <text evidence="2">The sequence shown here is derived from an EMBL/GenBank/DDBJ whole genome shotgun (WGS) entry which is preliminary data.</text>
</comment>
<dbReference type="Proteomes" id="UP000016487">
    <property type="component" value="Unassembled WGS sequence"/>
</dbReference>
<feature type="transmembrane region" description="Helical" evidence="1">
    <location>
        <begin position="44"/>
        <end position="67"/>
    </location>
</feature>
<evidence type="ECO:0000313" key="2">
    <source>
        <dbReference type="EMBL" id="KAF7764404.1"/>
    </source>
</evidence>
<evidence type="ECO:0000256" key="1">
    <source>
        <dbReference type="SAM" id="Phobius"/>
    </source>
</evidence>
<feature type="transmembrane region" description="Helical" evidence="1">
    <location>
        <begin position="12"/>
        <end position="32"/>
    </location>
</feature>
<keyword evidence="1" id="KW-0472">Membrane</keyword>
<protein>
    <submittedName>
        <fullName evidence="2">Uncharacterized protein</fullName>
    </submittedName>
</protein>
<name>A0AAD4FPW6_9GAMM</name>
<proteinExistence type="predicted"/>
<accession>A0AAD4FPW6</accession>
<dbReference type="EMBL" id="AHBZ03000027">
    <property type="protein sequence ID" value="KAF7764404.1"/>
    <property type="molecule type" value="Genomic_DNA"/>
</dbReference>
<keyword evidence="1" id="KW-1133">Transmembrane helix</keyword>
<evidence type="ECO:0000313" key="3">
    <source>
        <dbReference type="Proteomes" id="UP000016487"/>
    </source>
</evidence>
<gene>
    <name evidence="2" type="ORF">PCIT_b0398</name>
</gene>
<reference evidence="2" key="2">
    <citation type="submission" date="2015-03" db="EMBL/GenBank/DDBJ databases">
        <title>Genome sequence of Pseudoalteromonas citrea.</title>
        <authorList>
            <person name="Xie B.-B."/>
            <person name="Rong J.-C."/>
            <person name="Qin Q.-L."/>
            <person name="Zhang Y.-Z."/>
        </authorList>
    </citation>
    <scope>NUCLEOTIDE SEQUENCE</scope>
    <source>
        <strain evidence="2">DSM 8771</strain>
    </source>
</reference>
<keyword evidence="1" id="KW-0812">Transmembrane</keyword>
<sequence length="75" mass="8066">MPDSKKNRSATDLVKILFAALGAIGYLLSSMAEIMQNAVINNKPWGVCLIPALVIFVALITMCLLVFKIGTVVSK</sequence>